<dbReference type="InterPro" id="IPR048458">
    <property type="entry name" value="MalQ_N"/>
</dbReference>
<dbReference type="GO" id="GO:0004134">
    <property type="term" value="F:4-alpha-glucanotransferase activity"/>
    <property type="evidence" value="ECO:0007669"/>
    <property type="project" value="UniProtKB-EC"/>
</dbReference>
<organism evidence="11 12">
    <name type="scientific">Paraoerskovia marina</name>
    <dbReference type="NCBI Taxonomy" id="545619"/>
    <lineage>
        <taxon>Bacteria</taxon>
        <taxon>Bacillati</taxon>
        <taxon>Actinomycetota</taxon>
        <taxon>Actinomycetes</taxon>
        <taxon>Micrococcales</taxon>
        <taxon>Cellulomonadaceae</taxon>
        <taxon>Paraoerskovia</taxon>
    </lineage>
</organism>
<evidence type="ECO:0000256" key="4">
    <source>
        <dbReference type="ARBA" id="ARBA00020295"/>
    </source>
</evidence>
<evidence type="ECO:0000256" key="8">
    <source>
        <dbReference type="ARBA" id="ARBA00031423"/>
    </source>
</evidence>
<proteinExistence type="inferred from homology"/>
<evidence type="ECO:0000256" key="5">
    <source>
        <dbReference type="ARBA" id="ARBA00022676"/>
    </source>
</evidence>
<dbReference type="Gene3D" id="3.20.20.80">
    <property type="entry name" value="Glycosidases"/>
    <property type="match status" value="1"/>
</dbReference>
<evidence type="ECO:0000256" key="3">
    <source>
        <dbReference type="ARBA" id="ARBA00012560"/>
    </source>
</evidence>
<dbReference type="eggNOG" id="COG1640">
    <property type="taxonomic scope" value="Bacteria"/>
</dbReference>
<sequence length="688" mass="72893">MDRTTPLERLAAAHGVATTVPGADGELVDVSEGTLIAVLGALGVPATTADQIAFSLAEAEAEPWRSMLPPCTVVRSSVGAQVPVHVTDGDEVEVHVELEGDEGVVELEQSDVWVEPRQVGSRRVGRATFTVPDGLPLGYHVAVARSGGVEVEAPLIVVPDRLDVPPDDVIVRALAVAVASLRSQSSWGVGDLGDLVDVAWTAARNDGADVVLVDPLQQANPQVPGSLLTNRWVDPVYLRVEDIRETGYLSSADRSLVEWSAEEARDAGADAGPVDLDAVRTAKRAALDVVHQVPRSPARQARYEEFVESGGQALENFATWSALVDHHGGLDLPQAVMSSRSPGVHAARARLADRVELHRWIQWVADEQRADTHRRAQEAGALLGVGQTVVAGSALDGPDAWASSTLVARGAAVGSAPGAEDAAGSVRHEIAWNPRELARAGFAPFRDAVRAAARHASMIVVDDAGALFRSWWVPGGARASAGTYVAQDSEALTGILALEAHRAGVYVVVDDSRLADATEQQGLADRGFVGLDDLRRPPFRGVRPGVVARVTSRLDAPLAAWLAGEDIDLQDSLGILDDADSARRVRRSERDQVLARALRAGTTSPDAAEREQVEGLYAWATRSGAAMVVVRLADAVGDRRVPAVRAAGSDYPSGRLPLVDANGALVRVEDLPQSARLRALFDHVRPDA</sequence>
<dbReference type="Pfam" id="PF21226">
    <property type="entry name" value="MalQ_N"/>
    <property type="match status" value="1"/>
</dbReference>
<keyword evidence="5" id="KW-0328">Glycosyltransferase</keyword>
<comment type="similarity">
    <text evidence="2">Belongs to the disproportionating enzyme family.</text>
</comment>
<evidence type="ECO:0000313" key="12">
    <source>
        <dbReference type="Proteomes" id="UP000185663"/>
    </source>
</evidence>
<gene>
    <name evidence="11" type="ORF">SAMN04489860_2127</name>
</gene>
<evidence type="ECO:0000313" key="11">
    <source>
        <dbReference type="EMBL" id="SDS69022.1"/>
    </source>
</evidence>
<feature type="domain" description="MalQ N-terminal beta-sandwich" evidence="10">
    <location>
        <begin position="68"/>
        <end position="159"/>
    </location>
</feature>
<evidence type="ECO:0000256" key="7">
    <source>
        <dbReference type="ARBA" id="ARBA00023277"/>
    </source>
</evidence>
<dbReference type="PANTHER" id="PTHR32438:SF5">
    <property type="entry name" value="4-ALPHA-GLUCANOTRANSFERASE DPE1, CHLOROPLASTIC_AMYLOPLASTIC"/>
    <property type="match status" value="1"/>
</dbReference>
<reference evidence="11 12" key="1">
    <citation type="submission" date="2016-10" db="EMBL/GenBank/DDBJ databases">
        <authorList>
            <person name="de Groot N.N."/>
        </authorList>
    </citation>
    <scope>NUCLEOTIDE SEQUENCE [LARGE SCALE GENOMIC DNA]</scope>
    <source>
        <strain evidence="11 12">DSM 22126</strain>
    </source>
</reference>
<dbReference type="EMBL" id="LT629776">
    <property type="protein sequence ID" value="SDS69022.1"/>
    <property type="molecule type" value="Genomic_DNA"/>
</dbReference>
<dbReference type="Proteomes" id="UP000185663">
    <property type="component" value="Chromosome I"/>
</dbReference>
<protein>
    <recommendedName>
        <fullName evidence="4">4-alpha-glucanotransferase</fullName>
        <ecNumber evidence="3">2.4.1.25</ecNumber>
    </recommendedName>
    <alternativeName>
        <fullName evidence="8">Amylomaltase</fullName>
    </alternativeName>
    <alternativeName>
        <fullName evidence="9">Disproportionating enzyme</fullName>
    </alternativeName>
</protein>
<keyword evidence="7" id="KW-0119">Carbohydrate metabolism</keyword>
<dbReference type="Pfam" id="PF02446">
    <property type="entry name" value="Glyco_hydro_77"/>
    <property type="match status" value="1"/>
</dbReference>
<dbReference type="GO" id="GO:0005975">
    <property type="term" value="P:carbohydrate metabolic process"/>
    <property type="evidence" value="ECO:0007669"/>
    <property type="project" value="InterPro"/>
</dbReference>
<dbReference type="STRING" id="545619.SAMN04489860_2127"/>
<dbReference type="PANTHER" id="PTHR32438">
    <property type="entry name" value="4-ALPHA-GLUCANOTRANSFERASE DPE1, CHLOROPLASTIC/AMYLOPLASTIC"/>
    <property type="match status" value="1"/>
</dbReference>
<keyword evidence="12" id="KW-1185">Reference proteome</keyword>
<dbReference type="AlphaFoldDB" id="A0A1H1U946"/>
<name>A0A1H1U946_9CELL</name>
<dbReference type="SUPFAM" id="SSF51445">
    <property type="entry name" value="(Trans)glycosidases"/>
    <property type="match status" value="1"/>
</dbReference>
<dbReference type="InterPro" id="IPR003385">
    <property type="entry name" value="Glyco_hydro_77"/>
</dbReference>
<evidence type="ECO:0000256" key="6">
    <source>
        <dbReference type="ARBA" id="ARBA00022679"/>
    </source>
</evidence>
<dbReference type="InterPro" id="IPR017853">
    <property type="entry name" value="GH"/>
</dbReference>
<evidence type="ECO:0000259" key="10">
    <source>
        <dbReference type="Pfam" id="PF21226"/>
    </source>
</evidence>
<evidence type="ECO:0000256" key="2">
    <source>
        <dbReference type="ARBA" id="ARBA00005684"/>
    </source>
</evidence>
<evidence type="ECO:0000256" key="9">
    <source>
        <dbReference type="ARBA" id="ARBA00031501"/>
    </source>
</evidence>
<dbReference type="EC" id="2.4.1.25" evidence="3"/>
<keyword evidence="6 11" id="KW-0808">Transferase</keyword>
<comment type="catalytic activity">
    <reaction evidence="1">
        <text>Transfers a segment of a (1-&gt;4)-alpha-D-glucan to a new position in an acceptor, which may be glucose or a (1-&gt;4)-alpha-D-glucan.</text>
        <dbReference type="EC" id="2.4.1.25"/>
    </reaction>
</comment>
<evidence type="ECO:0000256" key="1">
    <source>
        <dbReference type="ARBA" id="ARBA00000439"/>
    </source>
</evidence>
<accession>A0A1H1U946</accession>